<organism evidence="2 3">
    <name type="scientific">Candidatus Thermofonsia Clade 3 bacterium</name>
    <dbReference type="NCBI Taxonomy" id="2364212"/>
    <lineage>
        <taxon>Bacteria</taxon>
        <taxon>Bacillati</taxon>
        <taxon>Chloroflexota</taxon>
        <taxon>Candidatus Thermofontia</taxon>
        <taxon>Candidatus Thermofonsia Clade 3</taxon>
    </lineage>
</organism>
<accession>A0A2M8QAJ8</accession>
<feature type="transmembrane region" description="Helical" evidence="1">
    <location>
        <begin position="93"/>
        <end position="111"/>
    </location>
</feature>
<keyword evidence="1" id="KW-0812">Transmembrane</keyword>
<gene>
    <name evidence="2" type="primary">bchF</name>
    <name evidence="2" type="ORF">CUN48_11875</name>
</gene>
<dbReference type="GO" id="GO:0019685">
    <property type="term" value="P:photosynthesis, dark reaction"/>
    <property type="evidence" value="ECO:0007669"/>
    <property type="project" value="InterPro"/>
</dbReference>
<dbReference type="GO" id="GO:0030494">
    <property type="term" value="P:bacteriochlorophyll biosynthetic process"/>
    <property type="evidence" value="ECO:0007669"/>
    <property type="project" value="InterPro"/>
</dbReference>
<proteinExistence type="predicted"/>
<keyword evidence="1" id="KW-0472">Membrane</keyword>
<dbReference type="GO" id="GO:0016836">
    <property type="term" value="F:hydro-lyase activity"/>
    <property type="evidence" value="ECO:0007669"/>
    <property type="project" value="InterPro"/>
</dbReference>
<dbReference type="InterPro" id="IPR009905">
    <property type="entry name" value="BCHF"/>
</dbReference>
<sequence length="157" mass="17555">MNYTPEQLERRNRSFWTPVQAVGALVQFLTFLASLTLVIRFLTTGQGYEVTTVANVAKVLMLYFMTVTGMAWEDEVFGRMFMAKEFFWEDAGNLLSLAGNTAYLVALFAGADHRTQMLVMCVALATYVVNFVQFARRGAQSARQKRARALATASSGR</sequence>
<reference evidence="2 3" key="1">
    <citation type="submission" date="2017-11" db="EMBL/GenBank/DDBJ databases">
        <title>Evolution of Phototrophy in the Chloroflexi Phylum Driven by Horizontal Gene Transfer.</title>
        <authorList>
            <person name="Ward L.M."/>
            <person name="Hemp J."/>
            <person name="Shih P.M."/>
            <person name="Mcglynn S.E."/>
            <person name="Fischer W."/>
        </authorList>
    </citation>
    <scope>NUCLEOTIDE SEQUENCE [LARGE SCALE GENOMIC DNA]</scope>
    <source>
        <strain evidence="2">JP3_7</strain>
    </source>
</reference>
<protein>
    <submittedName>
        <fullName evidence="2">2-vinyl bacteriochlorophyllide hydratase</fullName>
    </submittedName>
</protein>
<name>A0A2M8QAJ8_9CHLR</name>
<dbReference type="NCBIfam" id="TIGR02020">
    <property type="entry name" value="BchF"/>
    <property type="match status" value="1"/>
</dbReference>
<evidence type="ECO:0000256" key="1">
    <source>
        <dbReference type="SAM" id="Phobius"/>
    </source>
</evidence>
<keyword evidence="1" id="KW-1133">Transmembrane helix</keyword>
<dbReference type="Pfam" id="PF07284">
    <property type="entry name" value="BCHF"/>
    <property type="match status" value="1"/>
</dbReference>
<dbReference type="EMBL" id="PGTN01000092">
    <property type="protein sequence ID" value="PJF46815.1"/>
    <property type="molecule type" value="Genomic_DNA"/>
</dbReference>
<comment type="caution">
    <text evidence="2">The sequence shown here is derived from an EMBL/GenBank/DDBJ whole genome shotgun (WGS) entry which is preliminary data.</text>
</comment>
<feature type="transmembrane region" description="Helical" evidence="1">
    <location>
        <begin position="21"/>
        <end position="42"/>
    </location>
</feature>
<feature type="transmembrane region" description="Helical" evidence="1">
    <location>
        <begin position="54"/>
        <end position="72"/>
    </location>
</feature>
<dbReference type="Proteomes" id="UP000230790">
    <property type="component" value="Unassembled WGS sequence"/>
</dbReference>
<evidence type="ECO:0000313" key="3">
    <source>
        <dbReference type="Proteomes" id="UP000230790"/>
    </source>
</evidence>
<dbReference type="AlphaFoldDB" id="A0A2M8QAJ8"/>
<evidence type="ECO:0000313" key="2">
    <source>
        <dbReference type="EMBL" id="PJF46815.1"/>
    </source>
</evidence>
<feature type="transmembrane region" description="Helical" evidence="1">
    <location>
        <begin position="117"/>
        <end position="135"/>
    </location>
</feature>